<dbReference type="PROSITE" id="PS51891">
    <property type="entry name" value="CENP_V_GFA"/>
    <property type="match status" value="1"/>
</dbReference>
<keyword evidence="3" id="KW-0862">Zinc</keyword>
<name>A0A4Z0C7K2_9BURK</name>
<dbReference type="EMBL" id="SMLM01000001">
    <property type="protein sequence ID" value="TFZ07261.1"/>
    <property type="molecule type" value="Genomic_DNA"/>
</dbReference>
<evidence type="ECO:0000256" key="2">
    <source>
        <dbReference type="ARBA" id="ARBA00022723"/>
    </source>
</evidence>
<sequence>MVKSTLALSGGCHCGQVRYEANGQPYHATVCHCTDCRRVSGAPMLAWFTVRAGEFRFVQGTPQRYRSSGKASRTFCGACGTPLTYQLDGADEIDVTICSLDEPEAVPPTDHTFGRSRLHWAEDLESLPVHVTLRPG</sequence>
<evidence type="ECO:0000313" key="7">
    <source>
        <dbReference type="Proteomes" id="UP000298180"/>
    </source>
</evidence>
<keyword evidence="2" id="KW-0479">Metal-binding</keyword>
<evidence type="ECO:0000256" key="1">
    <source>
        <dbReference type="ARBA" id="ARBA00005495"/>
    </source>
</evidence>
<dbReference type="Pfam" id="PF04828">
    <property type="entry name" value="GFA"/>
    <property type="match status" value="1"/>
</dbReference>
<dbReference type="GO" id="GO:0016846">
    <property type="term" value="F:carbon-sulfur lyase activity"/>
    <property type="evidence" value="ECO:0007669"/>
    <property type="project" value="InterPro"/>
</dbReference>
<dbReference type="AlphaFoldDB" id="A0A4Z0C7K2"/>
<comment type="caution">
    <text evidence="6">The sequence shown here is derived from an EMBL/GenBank/DDBJ whole genome shotgun (WGS) entry which is preliminary data.</text>
</comment>
<evidence type="ECO:0000313" key="6">
    <source>
        <dbReference type="EMBL" id="TFZ07261.1"/>
    </source>
</evidence>
<organism evidence="6 7">
    <name type="scientific">Ramlibacter henchirensis</name>
    <dbReference type="NCBI Taxonomy" id="204072"/>
    <lineage>
        <taxon>Bacteria</taxon>
        <taxon>Pseudomonadati</taxon>
        <taxon>Pseudomonadota</taxon>
        <taxon>Betaproteobacteria</taxon>
        <taxon>Burkholderiales</taxon>
        <taxon>Comamonadaceae</taxon>
        <taxon>Ramlibacter</taxon>
    </lineage>
</organism>
<protein>
    <submittedName>
        <fullName evidence="6">GFA family protein</fullName>
    </submittedName>
</protein>
<feature type="domain" description="CENP-V/GFA" evidence="5">
    <location>
        <begin position="8"/>
        <end position="110"/>
    </location>
</feature>
<reference evidence="6 7" key="1">
    <citation type="submission" date="2019-03" db="EMBL/GenBank/DDBJ databases">
        <title>Ramlibacter henchirensis DSM 14656, whole genome shotgun sequence.</title>
        <authorList>
            <person name="Zhang X."/>
            <person name="Feng G."/>
            <person name="Zhu H."/>
        </authorList>
    </citation>
    <scope>NUCLEOTIDE SEQUENCE [LARGE SCALE GENOMIC DNA]</scope>
    <source>
        <strain evidence="6 7">DSM 14656</strain>
    </source>
</reference>
<dbReference type="PANTHER" id="PTHR33337">
    <property type="entry name" value="GFA DOMAIN-CONTAINING PROTEIN"/>
    <property type="match status" value="1"/>
</dbReference>
<keyword evidence="4" id="KW-0456">Lyase</keyword>
<comment type="similarity">
    <text evidence="1">Belongs to the Gfa family.</text>
</comment>
<dbReference type="Proteomes" id="UP000298180">
    <property type="component" value="Unassembled WGS sequence"/>
</dbReference>
<evidence type="ECO:0000256" key="3">
    <source>
        <dbReference type="ARBA" id="ARBA00022833"/>
    </source>
</evidence>
<dbReference type="InterPro" id="IPR011057">
    <property type="entry name" value="Mss4-like_sf"/>
</dbReference>
<evidence type="ECO:0000259" key="5">
    <source>
        <dbReference type="PROSITE" id="PS51891"/>
    </source>
</evidence>
<dbReference type="InterPro" id="IPR006913">
    <property type="entry name" value="CENP-V/GFA"/>
</dbReference>
<evidence type="ECO:0000256" key="4">
    <source>
        <dbReference type="ARBA" id="ARBA00023239"/>
    </source>
</evidence>
<dbReference type="Gene3D" id="3.90.1590.10">
    <property type="entry name" value="glutathione-dependent formaldehyde- activating enzyme (gfa)"/>
    <property type="match status" value="1"/>
</dbReference>
<dbReference type="OrthoDB" id="327703at2"/>
<gene>
    <name evidence="6" type="ORF">EZ313_11855</name>
</gene>
<accession>A0A4Z0C7K2</accession>
<dbReference type="RefSeq" id="WP_135263342.1">
    <property type="nucleotide sequence ID" value="NZ_SMLM01000001.1"/>
</dbReference>
<dbReference type="GO" id="GO:0046872">
    <property type="term" value="F:metal ion binding"/>
    <property type="evidence" value="ECO:0007669"/>
    <property type="project" value="UniProtKB-KW"/>
</dbReference>
<dbReference type="PANTHER" id="PTHR33337:SF40">
    <property type="entry name" value="CENP-V_GFA DOMAIN-CONTAINING PROTEIN-RELATED"/>
    <property type="match status" value="1"/>
</dbReference>
<proteinExistence type="inferred from homology"/>
<dbReference type="SUPFAM" id="SSF51316">
    <property type="entry name" value="Mss4-like"/>
    <property type="match status" value="1"/>
</dbReference>
<keyword evidence="7" id="KW-1185">Reference proteome</keyword>